<evidence type="ECO:0000313" key="6">
    <source>
        <dbReference type="Proteomes" id="UP001620408"/>
    </source>
</evidence>
<dbReference type="Gene3D" id="3.40.50.300">
    <property type="entry name" value="P-loop containing nucleotide triphosphate hydrolases"/>
    <property type="match status" value="1"/>
</dbReference>
<sequence length="335" mass="35682">MRIDYQIERPVTLHACFDVEGFTVLLGASGEGKSLLLSAIAGLVPARGEPFGGLPPQSRAVGYLPQGHALFPHLRAWENVAFALRGSRRRELAMQWLERVGMSALAERWPNALSGGQQQRVALARALARRPHLLLLDEPTSALDPITRDDVLAELIAEVHEATIPALAVSHDPALAAVADRLVLMHDRRIVQVGTAAEVHAQPASGAVARLLGLRNVQRGQIVGTPGEQRLLWPQASATLPVSTALPHGAAVDWHIAPAAVTVHEATSAPAGSLSATLELRQTSAQGSYLGMRCGQARLWVELPPGDALPAAPMLSLPPHAIRCWPVAAQENPTP</sequence>
<evidence type="ECO:0000256" key="3">
    <source>
        <dbReference type="ARBA" id="ARBA00022840"/>
    </source>
</evidence>
<dbReference type="InterPro" id="IPR003439">
    <property type="entry name" value="ABC_transporter-like_ATP-bd"/>
</dbReference>
<dbReference type="RefSeq" id="WP_379983538.1">
    <property type="nucleotide sequence ID" value="NZ_JADIKD010000012.1"/>
</dbReference>
<dbReference type="InterPro" id="IPR027417">
    <property type="entry name" value="P-loop_NTPase"/>
</dbReference>
<organism evidence="5 6">
    <name type="scientific">Dyella koreensis</name>
    <dbReference type="NCBI Taxonomy" id="311235"/>
    <lineage>
        <taxon>Bacteria</taxon>
        <taxon>Pseudomonadati</taxon>
        <taxon>Pseudomonadota</taxon>
        <taxon>Gammaproteobacteria</taxon>
        <taxon>Lysobacterales</taxon>
        <taxon>Rhodanobacteraceae</taxon>
        <taxon>Dyella</taxon>
    </lineage>
</organism>
<dbReference type="InterPro" id="IPR017871">
    <property type="entry name" value="ABC_transporter-like_CS"/>
</dbReference>
<feature type="domain" description="ABC transporter" evidence="4">
    <location>
        <begin position="1"/>
        <end position="212"/>
    </location>
</feature>
<evidence type="ECO:0000256" key="2">
    <source>
        <dbReference type="ARBA" id="ARBA00022741"/>
    </source>
</evidence>
<dbReference type="Proteomes" id="UP001620408">
    <property type="component" value="Unassembled WGS sequence"/>
</dbReference>
<proteinExistence type="predicted"/>
<dbReference type="EMBL" id="JADIKD010000012">
    <property type="protein sequence ID" value="MFK2918844.1"/>
    <property type="molecule type" value="Genomic_DNA"/>
</dbReference>
<dbReference type="Pfam" id="PF00005">
    <property type="entry name" value="ABC_tran"/>
    <property type="match status" value="1"/>
</dbReference>
<keyword evidence="2" id="KW-0547">Nucleotide-binding</keyword>
<name>A0ABW8KBM0_9GAMM</name>
<keyword evidence="1" id="KW-0813">Transport</keyword>
<keyword evidence="3 5" id="KW-0067">ATP-binding</keyword>
<dbReference type="SMART" id="SM00382">
    <property type="entry name" value="AAA"/>
    <property type="match status" value="1"/>
</dbReference>
<dbReference type="InterPro" id="IPR050093">
    <property type="entry name" value="ABC_SmlMolc_Importer"/>
</dbReference>
<evidence type="ECO:0000313" key="5">
    <source>
        <dbReference type="EMBL" id="MFK2918844.1"/>
    </source>
</evidence>
<comment type="caution">
    <text evidence="5">The sequence shown here is derived from an EMBL/GenBank/DDBJ whole genome shotgun (WGS) entry which is preliminary data.</text>
</comment>
<dbReference type="InterPro" id="IPR003593">
    <property type="entry name" value="AAA+_ATPase"/>
</dbReference>
<keyword evidence="6" id="KW-1185">Reference proteome</keyword>
<accession>A0ABW8KBM0</accession>
<gene>
    <name evidence="5" type="ORF">ISS97_16350</name>
</gene>
<evidence type="ECO:0000259" key="4">
    <source>
        <dbReference type="PROSITE" id="PS50893"/>
    </source>
</evidence>
<dbReference type="PROSITE" id="PS50893">
    <property type="entry name" value="ABC_TRANSPORTER_2"/>
    <property type="match status" value="1"/>
</dbReference>
<dbReference type="PROSITE" id="PS00211">
    <property type="entry name" value="ABC_TRANSPORTER_1"/>
    <property type="match status" value="1"/>
</dbReference>
<dbReference type="GO" id="GO:0005524">
    <property type="term" value="F:ATP binding"/>
    <property type="evidence" value="ECO:0007669"/>
    <property type="project" value="UniProtKB-KW"/>
</dbReference>
<dbReference type="PANTHER" id="PTHR42781">
    <property type="entry name" value="SPERMIDINE/PUTRESCINE IMPORT ATP-BINDING PROTEIN POTA"/>
    <property type="match status" value="1"/>
</dbReference>
<evidence type="ECO:0000256" key="1">
    <source>
        <dbReference type="ARBA" id="ARBA00022448"/>
    </source>
</evidence>
<protein>
    <submittedName>
        <fullName evidence="5">ABC transporter ATP-binding protein</fullName>
    </submittedName>
</protein>
<dbReference type="SUPFAM" id="SSF52540">
    <property type="entry name" value="P-loop containing nucleoside triphosphate hydrolases"/>
    <property type="match status" value="1"/>
</dbReference>
<reference evidence="5 6" key="1">
    <citation type="submission" date="2020-10" db="EMBL/GenBank/DDBJ databases">
        <title>Phylogeny of dyella-like bacteria.</title>
        <authorList>
            <person name="Fu J."/>
        </authorList>
    </citation>
    <scope>NUCLEOTIDE SEQUENCE [LARGE SCALE GENOMIC DNA]</scope>
    <source>
        <strain evidence="5 6">BB4</strain>
    </source>
</reference>
<dbReference type="PANTHER" id="PTHR42781:SF4">
    <property type="entry name" value="SPERMIDINE_PUTRESCINE IMPORT ATP-BINDING PROTEIN POTA"/>
    <property type="match status" value="1"/>
</dbReference>